<dbReference type="Proteomes" id="UP000024635">
    <property type="component" value="Unassembled WGS sequence"/>
</dbReference>
<proteinExistence type="predicted"/>
<name>A0A016UT06_9BILA</name>
<reference evidence="2" key="1">
    <citation type="journal article" date="2015" name="Nat. Genet.">
        <title>The genome and transcriptome of the zoonotic hookworm Ancylostoma ceylanicum identify infection-specific gene families.</title>
        <authorList>
            <person name="Schwarz E.M."/>
            <person name="Hu Y."/>
            <person name="Antoshechkin I."/>
            <person name="Miller M.M."/>
            <person name="Sternberg P.W."/>
            <person name="Aroian R.V."/>
        </authorList>
    </citation>
    <scope>NUCLEOTIDE SEQUENCE</scope>
    <source>
        <strain evidence="2">HY135</strain>
    </source>
</reference>
<keyword evidence="2" id="KW-1185">Reference proteome</keyword>
<accession>A0A016UT06</accession>
<protein>
    <submittedName>
        <fullName evidence="1">Uncharacterized protein</fullName>
    </submittedName>
</protein>
<evidence type="ECO:0000313" key="1">
    <source>
        <dbReference type="EMBL" id="EYC17613.1"/>
    </source>
</evidence>
<dbReference type="EMBL" id="JARK01001366">
    <property type="protein sequence ID" value="EYC17613.1"/>
    <property type="molecule type" value="Genomic_DNA"/>
</dbReference>
<organism evidence="1 2">
    <name type="scientific">Ancylostoma ceylanicum</name>
    <dbReference type="NCBI Taxonomy" id="53326"/>
    <lineage>
        <taxon>Eukaryota</taxon>
        <taxon>Metazoa</taxon>
        <taxon>Ecdysozoa</taxon>
        <taxon>Nematoda</taxon>
        <taxon>Chromadorea</taxon>
        <taxon>Rhabditida</taxon>
        <taxon>Rhabditina</taxon>
        <taxon>Rhabditomorpha</taxon>
        <taxon>Strongyloidea</taxon>
        <taxon>Ancylostomatidae</taxon>
        <taxon>Ancylostomatinae</taxon>
        <taxon>Ancylostoma</taxon>
    </lineage>
</organism>
<dbReference type="AlphaFoldDB" id="A0A016UT06"/>
<comment type="caution">
    <text evidence="1">The sequence shown here is derived from an EMBL/GenBank/DDBJ whole genome shotgun (WGS) entry which is preliminary data.</text>
</comment>
<gene>
    <name evidence="1" type="primary">Acey_s0030.g2172</name>
    <name evidence="1" type="ORF">Y032_0030g2172</name>
</gene>
<sequence>MFQVPLRVMLLGEKIGSRIREPVTKLLESAGKWGRSDRLDGFAAPNRRYTGILYSLLAPLRDARKWGGAAS</sequence>
<evidence type="ECO:0000313" key="2">
    <source>
        <dbReference type="Proteomes" id="UP000024635"/>
    </source>
</evidence>